<dbReference type="SUPFAM" id="SSF52413">
    <property type="entry name" value="UDP-glucose/GDP-mannose dehydrogenase C-terminal domain"/>
    <property type="match status" value="1"/>
</dbReference>
<dbReference type="SUPFAM" id="SSF48179">
    <property type="entry name" value="6-phosphogluconate dehydrogenase C-terminal domain-like"/>
    <property type="match status" value="1"/>
</dbReference>
<evidence type="ECO:0000313" key="7">
    <source>
        <dbReference type="Proteomes" id="UP000811545"/>
    </source>
</evidence>
<dbReference type="GO" id="GO:0016628">
    <property type="term" value="F:oxidoreductase activity, acting on the CH-CH group of donors, NAD or NADP as acceptor"/>
    <property type="evidence" value="ECO:0007669"/>
    <property type="project" value="InterPro"/>
</dbReference>
<evidence type="ECO:0000256" key="2">
    <source>
        <dbReference type="ARBA" id="ARBA00023002"/>
    </source>
</evidence>
<dbReference type="Pfam" id="PF03721">
    <property type="entry name" value="UDPG_MGDP_dh_N"/>
    <property type="match status" value="1"/>
</dbReference>
<dbReference type="Gene3D" id="3.40.50.720">
    <property type="entry name" value="NAD(P)-binding Rossmann-like Domain"/>
    <property type="match status" value="2"/>
</dbReference>
<proteinExistence type="inferred from homology"/>
<dbReference type="InterPro" id="IPR014026">
    <property type="entry name" value="UDP-Glc/GDP-Man_DH_dimer"/>
</dbReference>
<dbReference type="PANTHER" id="PTHR43491:SF2">
    <property type="entry name" value="UDP-N-ACETYL-D-MANNOSAMINE DEHYDROGENASE"/>
    <property type="match status" value="1"/>
</dbReference>
<dbReference type="EMBL" id="QLTW01000006">
    <property type="protein sequence ID" value="MBT9144374.1"/>
    <property type="molecule type" value="Genomic_DNA"/>
</dbReference>
<evidence type="ECO:0000256" key="4">
    <source>
        <dbReference type="PIRNR" id="PIRNR000124"/>
    </source>
</evidence>
<dbReference type="AlphaFoldDB" id="A0A9E2F0I1"/>
<keyword evidence="2 6" id="KW-0560">Oxidoreductase</keyword>
<dbReference type="InterPro" id="IPR036220">
    <property type="entry name" value="UDP-Glc/GDP-Man_DH_C_sf"/>
</dbReference>
<dbReference type="NCBIfam" id="TIGR03026">
    <property type="entry name" value="NDP-sugDHase"/>
    <property type="match status" value="1"/>
</dbReference>
<organism evidence="6 7">
    <name type="scientific">Psychracetigena formicireducens</name>
    <dbReference type="NCBI Taxonomy" id="2986056"/>
    <lineage>
        <taxon>Bacteria</taxon>
        <taxon>Bacillati</taxon>
        <taxon>Candidatus Lithacetigenota</taxon>
        <taxon>Candidatus Psychracetigena</taxon>
    </lineage>
</organism>
<feature type="domain" description="UDP-glucose/GDP-mannose dehydrogenase C-terminal" evidence="5">
    <location>
        <begin position="319"/>
        <end position="415"/>
    </location>
</feature>
<name>A0A9E2F0I1_PSYF1</name>
<evidence type="ECO:0000256" key="1">
    <source>
        <dbReference type="ARBA" id="ARBA00006601"/>
    </source>
</evidence>
<dbReference type="InterPro" id="IPR017476">
    <property type="entry name" value="UDP-Glc/GDP-Man"/>
</dbReference>
<comment type="similarity">
    <text evidence="1 4">Belongs to the UDP-glucose/GDP-mannose dehydrogenase family.</text>
</comment>
<dbReference type="SMART" id="SM00984">
    <property type="entry name" value="UDPG_MGDP_dh_C"/>
    <property type="match status" value="1"/>
</dbReference>
<dbReference type="GO" id="GO:0051287">
    <property type="term" value="F:NAD binding"/>
    <property type="evidence" value="ECO:0007669"/>
    <property type="project" value="InterPro"/>
</dbReference>
<dbReference type="Proteomes" id="UP000811545">
    <property type="component" value="Unassembled WGS sequence"/>
</dbReference>
<reference evidence="6 7" key="1">
    <citation type="journal article" date="2021" name="bioRxiv">
        <title>Unique metabolic strategies in Hadean analogues reveal hints for primordial physiology.</title>
        <authorList>
            <person name="Nobu M.K."/>
            <person name="Nakai R."/>
            <person name="Tamazawa S."/>
            <person name="Mori H."/>
            <person name="Toyoda A."/>
            <person name="Ijiri A."/>
            <person name="Suzuki S."/>
            <person name="Kurokawa K."/>
            <person name="Kamagata Y."/>
            <person name="Tamaki H."/>
        </authorList>
    </citation>
    <scope>NUCLEOTIDE SEQUENCE [LARGE SCALE GENOMIC DNA]</scope>
    <source>
        <strain evidence="6">BS525</strain>
    </source>
</reference>
<dbReference type="GO" id="GO:0000271">
    <property type="term" value="P:polysaccharide biosynthetic process"/>
    <property type="evidence" value="ECO:0007669"/>
    <property type="project" value="InterPro"/>
</dbReference>
<evidence type="ECO:0000259" key="5">
    <source>
        <dbReference type="SMART" id="SM00984"/>
    </source>
</evidence>
<accession>A0A9E2F0I1</accession>
<keyword evidence="3" id="KW-0520">NAD</keyword>
<dbReference type="Pfam" id="PF00984">
    <property type="entry name" value="UDPG_MGDP_dh"/>
    <property type="match status" value="1"/>
</dbReference>
<dbReference type="SUPFAM" id="SSF51735">
    <property type="entry name" value="NAD(P)-binding Rossmann-fold domains"/>
    <property type="match status" value="1"/>
</dbReference>
<evidence type="ECO:0000313" key="6">
    <source>
        <dbReference type="EMBL" id="MBT9144374.1"/>
    </source>
</evidence>
<dbReference type="EC" id="1.1.1.336" evidence="6"/>
<dbReference type="InterPro" id="IPR028359">
    <property type="entry name" value="UDP_ManNAc/GlcNAc_DH"/>
</dbReference>
<dbReference type="GO" id="GO:0089714">
    <property type="term" value="F:UDP-N-acetyl-D-mannosamine dehydrogenase activity"/>
    <property type="evidence" value="ECO:0007669"/>
    <property type="project" value="UniProtKB-EC"/>
</dbReference>
<gene>
    <name evidence="6" type="primary">wecC</name>
    <name evidence="6" type="ORF">DDT42_00213</name>
</gene>
<dbReference type="PANTHER" id="PTHR43491">
    <property type="entry name" value="UDP-N-ACETYL-D-MANNOSAMINE DEHYDROGENASE"/>
    <property type="match status" value="1"/>
</dbReference>
<evidence type="ECO:0000256" key="3">
    <source>
        <dbReference type="ARBA" id="ARBA00023027"/>
    </source>
</evidence>
<protein>
    <submittedName>
        <fullName evidence="6">UDP-N-acetyl-D-mannosamine dehydrogenase</fullName>
        <ecNumber evidence="6">1.1.1.336</ecNumber>
    </submittedName>
</protein>
<dbReference type="PIRSF" id="PIRSF000124">
    <property type="entry name" value="UDPglc_GDPman_dh"/>
    <property type="match status" value="1"/>
</dbReference>
<comment type="caution">
    <text evidence="6">The sequence shown here is derived from an EMBL/GenBank/DDBJ whole genome shotgun (WGS) entry which is preliminary data.</text>
</comment>
<dbReference type="Pfam" id="PF03720">
    <property type="entry name" value="UDPG_MGDP_dh_C"/>
    <property type="match status" value="1"/>
</dbReference>
<dbReference type="InterPro" id="IPR001732">
    <property type="entry name" value="UDP-Glc/GDP-Man_DH_N"/>
</dbReference>
<sequence>MNNIVVVGLGAVGLPLALCYALKDCLVYGVDSNQEHLKKIKTCTIDFQEDDNGKKINEIIREATEKGNLVLSTDIPEITQPGTVIMVVVPINVENGSLNINTVSQALKDVGKKLKQGDLVIIRSTVFPGFSEEVALPILERESGMQGGQDFYLAYSPERMSEGKAFEELRNIDLIVGGINQESVNQAIATLRIISPALVHVGKIKEVETSKIIENLQRDVNIALANEISYFLASKGISGKNCIRLANTHKRVNMLLPGPGVGGHCLPWAYYYLGHITRSPEELPLSRLSRQINDLTPQVIVNLIQNYITESSYDQDKIAILGQAWKDYSSNCRHSPAVRAKEILIEKGFQVVSYDPMAKSGLGVEVVNLEDCLENASVVIIPVIQKEFLSLDVAKIQRLIKPEALIIDLKELLNKEELVSAGYKVFSL</sequence>
<dbReference type="InterPro" id="IPR008927">
    <property type="entry name" value="6-PGluconate_DH-like_C_sf"/>
</dbReference>
<dbReference type="InterPro" id="IPR014027">
    <property type="entry name" value="UDP-Glc/GDP-Man_DH_C"/>
</dbReference>
<dbReference type="PIRSF" id="PIRSF500136">
    <property type="entry name" value="UDP_ManNAc_DH"/>
    <property type="match status" value="1"/>
</dbReference>
<dbReference type="InterPro" id="IPR036291">
    <property type="entry name" value="NAD(P)-bd_dom_sf"/>
</dbReference>